<feature type="domain" description="C2H2-type" evidence="2">
    <location>
        <begin position="101"/>
        <end position="122"/>
    </location>
</feature>
<dbReference type="EMBL" id="LGRN01000779">
    <property type="protein sequence ID" value="OJD10484.1"/>
    <property type="molecule type" value="Genomic_DNA"/>
</dbReference>
<dbReference type="AlphaFoldDB" id="A0A1J9Q3I2"/>
<evidence type="ECO:0000313" key="3">
    <source>
        <dbReference type="EMBL" id="OJD10484.1"/>
    </source>
</evidence>
<protein>
    <recommendedName>
        <fullName evidence="2">C2H2-type domain-containing protein</fullName>
    </recommendedName>
</protein>
<name>A0A1J9Q3I2_9EURO</name>
<proteinExistence type="predicted"/>
<organism evidence="3 4">
    <name type="scientific">Emergomyces pasteurianus Ep9510</name>
    <dbReference type="NCBI Taxonomy" id="1447872"/>
    <lineage>
        <taxon>Eukaryota</taxon>
        <taxon>Fungi</taxon>
        <taxon>Dikarya</taxon>
        <taxon>Ascomycota</taxon>
        <taxon>Pezizomycotina</taxon>
        <taxon>Eurotiomycetes</taxon>
        <taxon>Eurotiomycetidae</taxon>
        <taxon>Onygenales</taxon>
        <taxon>Ajellomycetaceae</taxon>
        <taxon>Emergomyces</taxon>
    </lineage>
</organism>
<dbReference type="PROSITE" id="PS00028">
    <property type="entry name" value="ZINC_FINGER_C2H2_1"/>
    <property type="match status" value="2"/>
</dbReference>
<feature type="domain" description="C2H2-type" evidence="2">
    <location>
        <begin position="68"/>
        <end position="89"/>
    </location>
</feature>
<dbReference type="OrthoDB" id="3544487at2759"/>
<keyword evidence="4" id="KW-1185">Reference proteome</keyword>
<sequence length="238" mass="26867">MLQCTERIDAVAAYCLFKKRDTCQLPRDKRPTALALQRVRVKVYISLSPSQRKIAVEAVMKDHRPLYCFICLDKFSIYSKMIKHLEQKHLQRIKPEDTIRCPRCDVVLESKMKLQSHAYHVHSTVSPDDLHIRERSARAFRNLAIVHAPPPSSNPLLSSTAPKPIHPTSANTSNEKTFSPLSTPLNRPAQRPRSHRRFLFPILSATASLRQDFGAKLSAGAGEIPTSMPPPPLLHARS</sequence>
<dbReference type="Gene3D" id="3.30.160.60">
    <property type="entry name" value="Classic Zinc Finger"/>
    <property type="match status" value="1"/>
</dbReference>
<evidence type="ECO:0000256" key="1">
    <source>
        <dbReference type="SAM" id="MobiDB-lite"/>
    </source>
</evidence>
<dbReference type="Proteomes" id="UP000182235">
    <property type="component" value="Unassembled WGS sequence"/>
</dbReference>
<dbReference type="VEuPathDB" id="FungiDB:AJ78_08522"/>
<feature type="region of interest" description="Disordered" evidence="1">
    <location>
        <begin position="151"/>
        <end position="193"/>
    </location>
</feature>
<gene>
    <name evidence="3" type="ORF">AJ78_08522</name>
</gene>
<accession>A0A1J9Q3I2</accession>
<evidence type="ECO:0000313" key="4">
    <source>
        <dbReference type="Proteomes" id="UP000182235"/>
    </source>
</evidence>
<evidence type="ECO:0000259" key="2">
    <source>
        <dbReference type="PROSITE" id="PS00028"/>
    </source>
</evidence>
<dbReference type="SMART" id="SM00355">
    <property type="entry name" value="ZnF_C2H2"/>
    <property type="match status" value="2"/>
</dbReference>
<feature type="compositionally biased region" description="Polar residues" evidence="1">
    <location>
        <begin position="168"/>
        <end position="185"/>
    </location>
</feature>
<dbReference type="STRING" id="1447872.A0A1J9Q3I2"/>
<dbReference type="InterPro" id="IPR013087">
    <property type="entry name" value="Znf_C2H2_type"/>
</dbReference>
<reference evidence="3 4" key="1">
    <citation type="submission" date="2015-07" db="EMBL/GenBank/DDBJ databases">
        <title>Emmonsia species relationships and genome sequence.</title>
        <authorList>
            <consortium name="The Broad Institute Genomics Platform"/>
            <person name="Cuomo C.A."/>
            <person name="Munoz J.F."/>
            <person name="Imamovic A."/>
            <person name="Priest M.E."/>
            <person name="Young S."/>
            <person name="Clay O.K."/>
            <person name="McEwen J.G."/>
        </authorList>
    </citation>
    <scope>NUCLEOTIDE SEQUENCE [LARGE SCALE GENOMIC DNA]</scope>
    <source>
        <strain evidence="3 4">UAMH 9510</strain>
    </source>
</reference>
<comment type="caution">
    <text evidence="3">The sequence shown here is derived from an EMBL/GenBank/DDBJ whole genome shotgun (WGS) entry which is preliminary data.</text>
</comment>